<evidence type="ECO:0000259" key="2">
    <source>
        <dbReference type="Pfam" id="PF24883"/>
    </source>
</evidence>
<sequence>MSQLLNNAHDFSIANLSVQNVSGNVNNYNRSTGKSALERVYPSLVPSLSSDRAVHTGLEENISAGAAHNSDERCDAPKCHPETRVAVQDEIISWITAGDVDEKPKRILWLTGPAGSGKTAITGSVAEACSEKGILAASFFFSSFSGSEDRRSKRCFVSTLAYQLRRHPSLSAFDQHILSTIDHDPTVFRTRLNDQLEELILKPLRQVHNQIDAPTVPKVIIIDGIDECEATKPFNRLMDEEEAKSIKEKDQLEILGLLLRAADDPYFPFRIVCVSRPERIISTFFSNAAESTLKLFLDEKYDPDSDIERFLQSKFADIRRRYFLPPSWPTLDQIRTLVSNASGQFIYAATAIRFIEERSKLPQVQLDTVLCLGKHSNAANPFQALDALYTHILKSCPDPRSTIQCLHIYWNFFVAVPASLLRQYVDTTPGETEHLLGCLPSLIFLPPPGEDRSHPIKTYHKSLQDFVEAPERCGELYLHHDEWQTLDKERFRRVLKEKGPHISVIESDRELFFSHFIWRLPDLARLLVNDNLLCDARWWIDSFLDAVEKEDGPNNQLVCGLCATNILHSVHFMCPRYHCLPTCKLWGAAVIEACKARPHFTVPGALQLLYLRLAKRTRKPSRIKPPFFIKWRLVHCYVPGEAYEKWLAEQLEEGTVENR</sequence>
<evidence type="ECO:0000313" key="4">
    <source>
        <dbReference type="Proteomes" id="UP000541558"/>
    </source>
</evidence>
<dbReference type="OrthoDB" id="163438at2759"/>
<name>A0A8H5C6X7_9AGAR</name>
<dbReference type="AlphaFoldDB" id="A0A8H5C6X7"/>
<comment type="caution">
    <text evidence="3">The sequence shown here is derived from an EMBL/GenBank/DDBJ whole genome shotgun (WGS) entry which is preliminary data.</text>
</comment>
<dbReference type="PANTHER" id="PTHR10039:SF14">
    <property type="entry name" value="NACHT DOMAIN-CONTAINING PROTEIN"/>
    <property type="match status" value="1"/>
</dbReference>
<reference evidence="3 4" key="1">
    <citation type="journal article" date="2020" name="ISME J.">
        <title>Uncovering the hidden diversity of litter-decomposition mechanisms in mushroom-forming fungi.</title>
        <authorList>
            <person name="Floudas D."/>
            <person name="Bentzer J."/>
            <person name="Ahren D."/>
            <person name="Johansson T."/>
            <person name="Persson P."/>
            <person name="Tunlid A."/>
        </authorList>
    </citation>
    <scope>NUCLEOTIDE SEQUENCE [LARGE SCALE GENOMIC DNA]</scope>
    <source>
        <strain evidence="3 4">CBS 175.51</strain>
    </source>
</reference>
<evidence type="ECO:0000256" key="1">
    <source>
        <dbReference type="ARBA" id="ARBA00022737"/>
    </source>
</evidence>
<gene>
    <name evidence="3" type="ORF">D9611_006694</name>
</gene>
<feature type="domain" description="Nephrocystin 3-like N-terminal" evidence="2">
    <location>
        <begin position="101"/>
        <end position="242"/>
    </location>
</feature>
<accession>A0A8H5C6X7</accession>
<keyword evidence="1" id="KW-0677">Repeat</keyword>
<dbReference type="Pfam" id="PF24883">
    <property type="entry name" value="NPHP3_N"/>
    <property type="match status" value="1"/>
</dbReference>
<dbReference type="Gene3D" id="3.40.50.300">
    <property type="entry name" value="P-loop containing nucleotide triphosphate hydrolases"/>
    <property type="match status" value="1"/>
</dbReference>
<dbReference type="SUPFAM" id="SSF52540">
    <property type="entry name" value="P-loop containing nucleoside triphosphate hydrolases"/>
    <property type="match status" value="1"/>
</dbReference>
<dbReference type="PANTHER" id="PTHR10039">
    <property type="entry name" value="AMELOGENIN"/>
    <property type="match status" value="1"/>
</dbReference>
<evidence type="ECO:0000313" key="3">
    <source>
        <dbReference type="EMBL" id="KAF5336347.1"/>
    </source>
</evidence>
<dbReference type="InterPro" id="IPR027417">
    <property type="entry name" value="P-loop_NTPase"/>
</dbReference>
<dbReference type="InterPro" id="IPR056884">
    <property type="entry name" value="NPHP3-like_N"/>
</dbReference>
<keyword evidence="4" id="KW-1185">Reference proteome</keyword>
<protein>
    <recommendedName>
        <fullName evidence="2">Nephrocystin 3-like N-terminal domain-containing protein</fullName>
    </recommendedName>
</protein>
<dbReference type="EMBL" id="JAACJK010000058">
    <property type="protein sequence ID" value="KAF5336347.1"/>
    <property type="molecule type" value="Genomic_DNA"/>
</dbReference>
<proteinExistence type="predicted"/>
<dbReference type="Proteomes" id="UP000541558">
    <property type="component" value="Unassembled WGS sequence"/>
</dbReference>
<organism evidence="3 4">
    <name type="scientific">Ephemerocybe angulata</name>
    <dbReference type="NCBI Taxonomy" id="980116"/>
    <lineage>
        <taxon>Eukaryota</taxon>
        <taxon>Fungi</taxon>
        <taxon>Dikarya</taxon>
        <taxon>Basidiomycota</taxon>
        <taxon>Agaricomycotina</taxon>
        <taxon>Agaricomycetes</taxon>
        <taxon>Agaricomycetidae</taxon>
        <taxon>Agaricales</taxon>
        <taxon>Agaricineae</taxon>
        <taxon>Psathyrellaceae</taxon>
        <taxon>Ephemerocybe</taxon>
    </lineage>
</organism>